<dbReference type="AlphaFoldDB" id="A0A173S251"/>
<evidence type="ECO:0000313" key="3">
    <source>
        <dbReference type="Proteomes" id="UP000095553"/>
    </source>
</evidence>
<dbReference type="InterPro" id="IPR003034">
    <property type="entry name" value="SAP_dom"/>
</dbReference>
<dbReference type="SUPFAM" id="SSF68906">
    <property type="entry name" value="SAP domain"/>
    <property type="match status" value="1"/>
</dbReference>
<dbReference type="EMBL" id="CYXY01000004">
    <property type="protein sequence ID" value="CUM83977.1"/>
    <property type="molecule type" value="Genomic_DNA"/>
</dbReference>
<dbReference type="Pfam" id="PF02037">
    <property type="entry name" value="SAP"/>
    <property type="match status" value="1"/>
</dbReference>
<organism evidence="2 3">
    <name type="scientific">Anaerostipes hadrus</name>
    <dbReference type="NCBI Taxonomy" id="649756"/>
    <lineage>
        <taxon>Bacteria</taxon>
        <taxon>Bacillati</taxon>
        <taxon>Bacillota</taxon>
        <taxon>Clostridia</taxon>
        <taxon>Lachnospirales</taxon>
        <taxon>Lachnospiraceae</taxon>
        <taxon>Anaerostipes</taxon>
    </lineage>
</organism>
<reference evidence="2 3" key="1">
    <citation type="submission" date="2015-09" db="EMBL/GenBank/DDBJ databases">
        <authorList>
            <consortium name="Pathogen Informatics"/>
        </authorList>
    </citation>
    <scope>NUCLEOTIDE SEQUENCE [LARGE SCALE GENOMIC DNA]</scope>
    <source>
        <strain evidence="2 3">2789STDY5834959</strain>
    </source>
</reference>
<dbReference type="InterPro" id="IPR036361">
    <property type="entry name" value="SAP_dom_sf"/>
</dbReference>
<dbReference type="RefSeq" id="WP_055072458.1">
    <property type="nucleotide sequence ID" value="NZ_CYXY01000004.1"/>
</dbReference>
<evidence type="ECO:0000259" key="1">
    <source>
        <dbReference type="PROSITE" id="PS50800"/>
    </source>
</evidence>
<feature type="domain" description="SAP" evidence="1">
    <location>
        <begin position="104"/>
        <end position="138"/>
    </location>
</feature>
<dbReference type="SMART" id="SM00513">
    <property type="entry name" value="SAP"/>
    <property type="match status" value="1"/>
</dbReference>
<dbReference type="Proteomes" id="UP000095553">
    <property type="component" value="Unassembled WGS sequence"/>
</dbReference>
<sequence length="370" mass="43896">MSIFDFFRKSKPEEPKQEVLDEPSTSNIALDSSSYVNDSEVSLKKREFYTAVFLDRYSTGTPIMDDNEYPRYFQYDFEIKSPSKFHKKLVQDGYYKDAELVDILRSLRIPELKALLRELRLHVSGNKEDLINRLLATDSSDELMHILNADHIKFYSLSNKGKYFVENHKDYIDLFNHRIKLGIGIDEYISAKKSCPNNYDFHKIIWSIFNDREFEYMKNSKFNLLTCNYRSMAEWLGDSGKQEDSLLYYLKALYFEIMASNFSNISLYNDGVYSSTRVHSDSFNEPYLTYLVGKIYNLREFYSQTIFEDACEVMNHFYEFVLCDKNTFKRLVEDIINNNYDHDKWMKEFTTNQIALALGYSEELIRLRLK</sequence>
<accession>A0A173S251</accession>
<dbReference type="PROSITE" id="PS50800">
    <property type="entry name" value="SAP"/>
    <property type="match status" value="1"/>
</dbReference>
<dbReference type="Gene3D" id="1.10.720.30">
    <property type="entry name" value="SAP domain"/>
    <property type="match status" value="1"/>
</dbReference>
<gene>
    <name evidence="2" type="ORF">ERS852571_00894</name>
</gene>
<protein>
    <submittedName>
        <fullName evidence="2">SAP domain</fullName>
    </submittedName>
</protein>
<proteinExistence type="predicted"/>
<evidence type="ECO:0000313" key="2">
    <source>
        <dbReference type="EMBL" id="CUM83977.1"/>
    </source>
</evidence>
<name>A0A173S251_ANAHA</name>